<proteinExistence type="predicted"/>
<gene>
    <name evidence="1" type="ORF">GUITHDRAFT_148843</name>
</gene>
<reference evidence="3" key="2">
    <citation type="submission" date="2012-11" db="EMBL/GenBank/DDBJ databases">
        <authorList>
            <person name="Kuo A."/>
            <person name="Curtis B.A."/>
            <person name="Tanifuji G."/>
            <person name="Burki F."/>
            <person name="Gruber A."/>
            <person name="Irimia M."/>
            <person name="Maruyama S."/>
            <person name="Arias M.C."/>
            <person name="Ball S.G."/>
            <person name="Gile G.H."/>
            <person name="Hirakawa Y."/>
            <person name="Hopkins J.F."/>
            <person name="Rensing S.A."/>
            <person name="Schmutz J."/>
            <person name="Symeonidi A."/>
            <person name="Elias M."/>
            <person name="Eveleigh R.J."/>
            <person name="Herman E.K."/>
            <person name="Klute M.J."/>
            <person name="Nakayama T."/>
            <person name="Obornik M."/>
            <person name="Reyes-Prieto A."/>
            <person name="Armbrust E.V."/>
            <person name="Aves S.J."/>
            <person name="Beiko R.G."/>
            <person name="Coutinho P."/>
            <person name="Dacks J.B."/>
            <person name="Durnford D.G."/>
            <person name="Fast N.M."/>
            <person name="Green B.R."/>
            <person name="Grisdale C."/>
            <person name="Hempe F."/>
            <person name="Henrissat B."/>
            <person name="Hoppner M.P."/>
            <person name="Ishida K.-I."/>
            <person name="Kim E."/>
            <person name="Koreny L."/>
            <person name="Kroth P.G."/>
            <person name="Liu Y."/>
            <person name="Malik S.-B."/>
            <person name="Maier U.G."/>
            <person name="McRose D."/>
            <person name="Mock T."/>
            <person name="Neilson J.A."/>
            <person name="Onodera N.T."/>
            <person name="Poole A.M."/>
            <person name="Pritham E.J."/>
            <person name="Richards T.A."/>
            <person name="Rocap G."/>
            <person name="Roy S.W."/>
            <person name="Sarai C."/>
            <person name="Schaack S."/>
            <person name="Shirato S."/>
            <person name="Slamovits C.H."/>
            <person name="Spencer D.F."/>
            <person name="Suzuki S."/>
            <person name="Worden A.Z."/>
            <person name="Zauner S."/>
            <person name="Barry K."/>
            <person name="Bell C."/>
            <person name="Bharti A.K."/>
            <person name="Crow J.A."/>
            <person name="Grimwood J."/>
            <person name="Kramer R."/>
            <person name="Lindquist E."/>
            <person name="Lucas S."/>
            <person name="Salamov A."/>
            <person name="McFadden G.I."/>
            <person name="Lane C.E."/>
            <person name="Keeling P.J."/>
            <person name="Gray M.W."/>
            <person name="Grigoriev I.V."/>
            <person name="Archibald J.M."/>
        </authorList>
    </citation>
    <scope>NUCLEOTIDE SEQUENCE</scope>
    <source>
        <strain evidence="3">CCMP2712</strain>
    </source>
</reference>
<evidence type="ECO:0000313" key="1">
    <source>
        <dbReference type="EMBL" id="EKX32124.1"/>
    </source>
</evidence>
<dbReference type="AlphaFoldDB" id="L1I894"/>
<dbReference type="EnsemblProtists" id="EKX32124">
    <property type="protein sequence ID" value="EKX32124"/>
    <property type="gene ID" value="GUITHDRAFT_148843"/>
</dbReference>
<dbReference type="KEGG" id="gtt:GUITHDRAFT_148843"/>
<accession>L1I894</accession>
<dbReference type="Proteomes" id="UP000011087">
    <property type="component" value="Unassembled WGS sequence"/>
</dbReference>
<evidence type="ECO:0000313" key="2">
    <source>
        <dbReference type="EnsemblProtists" id="EKX32124"/>
    </source>
</evidence>
<dbReference type="GeneID" id="17288850"/>
<dbReference type="Pfam" id="PF03048">
    <property type="entry name" value="Herpes_UL92"/>
    <property type="match status" value="1"/>
</dbReference>
<evidence type="ECO:0000313" key="3">
    <source>
        <dbReference type="Proteomes" id="UP000011087"/>
    </source>
</evidence>
<dbReference type="InterPro" id="IPR004289">
    <property type="entry name" value="Herpes_UL92"/>
</dbReference>
<dbReference type="HOGENOM" id="CLU_648044_0_0_1"/>
<reference evidence="1 3" key="1">
    <citation type="journal article" date="2012" name="Nature">
        <title>Algal genomes reveal evolutionary mosaicism and the fate of nucleomorphs.</title>
        <authorList>
            <consortium name="DOE Joint Genome Institute"/>
            <person name="Curtis B.A."/>
            <person name="Tanifuji G."/>
            <person name="Burki F."/>
            <person name="Gruber A."/>
            <person name="Irimia M."/>
            <person name="Maruyama S."/>
            <person name="Arias M.C."/>
            <person name="Ball S.G."/>
            <person name="Gile G.H."/>
            <person name="Hirakawa Y."/>
            <person name="Hopkins J.F."/>
            <person name="Kuo A."/>
            <person name="Rensing S.A."/>
            <person name="Schmutz J."/>
            <person name="Symeonidi A."/>
            <person name="Elias M."/>
            <person name="Eveleigh R.J."/>
            <person name="Herman E.K."/>
            <person name="Klute M.J."/>
            <person name="Nakayama T."/>
            <person name="Obornik M."/>
            <person name="Reyes-Prieto A."/>
            <person name="Armbrust E.V."/>
            <person name="Aves S.J."/>
            <person name="Beiko R.G."/>
            <person name="Coutinho P."/>
            <person name="Dacks J.B."/>
            <person name="Durnford D.G."/>
            <person name="Fast N.M."/>
            <person name="Green B.R."/>
            <person name="Grisdale C.J."/>
            <person name="Hempel F."/>
            <person name="Henrissat B."/>
            <person name="Hoppner M.P."/>
            <person name="Ishida K."/>
            <person name="Kim E."/>
            <person name="Koreny L."/>
            <person name="Kroth P.G."/>
            <person name="Liu Y."/>
            <person name="Malik S.B."/>
            <person name="Maier U.G."/>
            <person name="McRose D."/>
            <person name="Mock T."/>
            <person name="Neilson J.A."/>
            <person name="Onodera N.T."/>
            <person name="Poole A.M."/>
            <person name="Pritham E.J."/>
            <person name="Richards T.A."/>
            <person name="Rocap G."/>
            <person name="Roy S.W."/>
            <person name="Sarai C."/>
            <person name="Schaack S."/>
            <person name="Shirato S."/>
            <person name="Slamovits C.H."/>
            <person name="Spencer D.F."/>
            <person name="Suzuki S."/>
            <person name="Worden A.Z."/>
            <person name="Zauner S."/>
            <person name="Barry K."/>
            <person name="Bell C."/>
            <person name="Bharti A.K."/>
            <person name="Crow J.A."/>
            <person name="Grimwood J."/>
            <person name="Kramer R."/>
            <person name="Lindquist E."/>
            <person name="Lucas S."/>
            <person name="Salamov A."/>
            <person name="McFadden G.I."/>
            <person name="Lane C.E."/>
            <person name="Keeling P.J."/>
            <person name="Gray M.W."/>
            <person name="Grigoriev I.V."/>
            <person name="Archibald J.M."/>
        </authorList>
    </citation>
    <scope>NUCLEOTIDE SEQUENCE</scope>
    <source>
        <strain evidence="1 3">CCMP2712</strain>
    </source>
</reference>
<keyword evidence="3" id="KW-1185">Reference proteome</keyword>
<sequence length="424" mass="48946">MLSAPTQRTTALTDRQVDHDKIDREVDYNKQRIKFLKEELGKAQRNLHTMHGDDYLHYVAFIEFCKRAVNRGASFAFLSCISRMKFRNMSRCSTNFSTSCCTIMMVSLGYLEDDVAVLEIALADHLDHRCKQLKARKPGCTTCRKCPDCWDTRVRCWRACIDFDLAGCTECGAIHRCDAATCPVFEEEDSHVCTITGNCVRLKRFTHDEFMDNVVISDLPGPVEREMRLLTDEREVRENVEWLLSSRTARQSFEQERGRMEQKHRHLLWKLLREIKLRGGIPNLCQVMTQILHATNKIRVCNTSFQPELRQEVVGRCVYSIVRFLNLMGQRFRSALGALKTSTLVVGTLYLMRMGISMHNITLLPRMPQLQLILPMETHLKTFFQIKCKSITEVENLIKMCLRGLSPAELEKMGFTMAEEVLGM</sequence>
<reference evidence="2" key="3">
    <citation type="submission" date="2015-06" db="UniProtKB">
        <authorList>
            <consortium name="EnsemblProtists"/>
        </authorList>
    </citation>
    <scope>IDENTIFICATION</scope>
</reference>
<dbReference type="PaxDb" id="55529-EKX32124"/>
<dbReference type="RefSeq" id="XP_005819104.1">
    <property type="nucleotide sequence ID" value="XM_005819047.1"/>
</dbReference>
<name>L1I894_GUITC</name>
<dbReference type="EMBL" id="JH993210">
    <property type="protein sequence ID" value="EKX32124.1"/>
    <property type="molecule type" value="Genomic_DNA"/>
</dbReference>
<organism evidence="1">
    <name type="scientific">Guillardia theta (strain CCMP2712)</name>
    <name type="common">Cryptophyte</name>
    <dbReference type="NCBI Taxonomy" id="905079"/>
    <lineage>
        <taxon>Eukaryota</taxon>
        <taxon>Cryptophyceae</taxon>
        <taxon>Pyrenomonadales</taxon>
        <taxon>Geminigeraceae</taxon>
        <taxon>Guillardia</taxon>
    </lineage>
</organism>
<protein>
    <submittedName>
        <fullName evidence="1 2">Uncharacterized protein</fullName>
    </submittedName>
</protein>